<proteinExistence type="predicted"/>
<evidence type="ECO:0008006" key="4">
    <source>
        <dbReference type="Google" id="ProtNLM"/>
    </source>
</evidence>
<organism evidence="2 3">
    <name type="scientific">Penicilliopsis zonata CBS 506.65</name>
    <dbReference type="NCBI Taxonomy" id="1073090"/>
    <lineage>
        <taxon>Eukaryota</taxon>
        <taxon>Fungi</taxon>
        <taxon>Dikarya</taxon>
        <taxon>Ascomycota</taxon>
        <taxon>Pezizomycotina</taxon>
        <taxon>Eurotiomycetes</taxon>
        <taxon>Eurotiomycetidae</taxon>
        <taxon>Eurotiales</taxon>
        <taxon>Aspergillaceae</taxon>
        <taxon>Penicilliopsis</taxon>
    </lineage>
</organism>
<feature type="signal peptide" evidence="1">
    <location>
        <begin position="1"/>
        <end position="35"/>
    </location>
</feature>
<dbReference type="RefSeq" id="XP_022582106.1">
    <property type="nucleotide sequence ID" value="XM_022722677.1"/>
</dbReference>
<evidence type="ECO:0000313" key="2">
    <source>
        <dbReference type="EMBL" id="OJJ47596.1"/>
    </source>
</evidence>
<feature type="chain" id="PRO_5013222493" description="Secreted protein" evidence="1">
    <location>
        <begin position="36"/>
        <end position="88"/>
    </location>
</feature>
<protein>
    <recommendedName>
        <fullName evidence="4">Secreted protein</fullName>
    </recommendedName>
</protein>
<dbReference type="AlphaFoldDB" id="A0A1L9SKH6"/>
<dbReference type="EMBL" id="KV878340">
    <property type="protein sequence ID" value="OJJ47596.1"/>
    <property type="molecule type" value="Genomic_DNA"/>
</dbReference>
<dbReference type="Proteomes" id="UP000184188">
    <property type="component" value="Unassembled WGS sequence"/>
</dbReference>
<name>A0A1L9SKH6_9EURO</name>
<accession>A0A1L9SKH6</accession>
<keyword evidence="1" id="KW-0732">Signal</keyword>
<dbReference type="VEuPathDB" id="FungiDB:ASPZODRAFT_131132"/>
<sequence length="88" mass="9625">MSVSRSPWPRFPIRIPSVAAHSLLLLLDALPPCVASASSLPRSAQSGERASCLCWPDSLPVRRFPSPPPPRPACVVACRSYFYFLTTD</sequence>
<evidence type="ECO:0000256" key="1">
    <source>
        <dbReference type="SAM" id="SignalP"/>
    </source>
</evidence>
<evidence type="ECO:0000313" key="3">
    <source>
        <dbReference type="Proteomes" id="UP000184188"/>
    </source>
</evidence>
<keyword evidence="3" id="KW-1185">Reference proteome</keyword>
<reference evidence="3" key="1">
    <citation type="journal article" date="2017" name="Genome Biol.">
        <title>Comparative genomics reveals high biological diversity and specific adaptations in the industrially and medically important fungal genus Aspergillus.</title>
        <authorList>
            <person name="de Vries R.P."/>
            <person name="Riley R."/>
            <person name="Wiebenga A."/>
            <person name="Aguilar-Osorio G."/>
            <person name="Amillis S."/>
            <person name="Uchima C.A."/>
            <person name="Anderluh G."/>
            <person name="Asadollahi M."/>
            <person name="Askin M."/>
            <person name="Barry K."/>
            <person name="Battaglia E."/>
            <person name="Bayram O."/>
            <person name="Benocci T."/>
            <person name="Braus-Stromeyer S.A."/>
            <person name="Caldana C."/>
            <person name="Canovas D."/>
            <person name="Cerqueira G.C."/>
            <person name="Chen F."/>
            <person name="Chen W."/>
            <person name="Choi C."/>
            <person name="Clum A."/>
            <person name="Dos Santos R.A."/>
            <person name="Damasio A.R."/>
            <person name="Diallinas G."/>
            <person name="Emri T."/>
            <person name="Fekete E."/>
            <person name="Flipphi M."/>
            <person name="Freyberg S."/>
            <person name="Gallo A."/>
            <person name="Gournas C."/>
            <person name="Habgood R."/>
            <person name="Hainaut M."/>
            <person name="Harispe M.L."/>
            <person name="Henrissat B."/>
            <person name="Hilden K.S."/>
            <person name="Hope R."/>
            <person name="Hossain A."/>
            <person name="Karabika E."/>
            <person name="Karaffa L."/>
            <person name="Karanyi Z."/>
            <person name="Krasevec N."/>
            <person name="Kuo A."/>
            <person name="Kusch H."/>
            <person name="LaButti K."/>
            <person name="Lagendijk E.L."/>
            <person name="Lapidus A."/>
            <person name="Levasseur A."/>
            <person name="Lindquist E."/>
            <person name="Lipzen A."/>
            <person name="Logrieco A.F."/>
            <person name="MacCabe A."/>
            <person name="Maekelae M.R."/>
            <person name="Malavazi I."/>
            <person name="Melin P."/>
            <person name="Meyer V."/>
            <person name="Mielnichuk N."/>
            <person name="Miskei M."/>
            <person name="Molnar A.P."/>
            <person name="Mule G."/>
            <person name="Ngan C.Y."/>
            <person name="Orejas M."/>
            <person name="Orosz E."/>
            <person name="Ouedraogo J.P."/>
            <person name="Overkamp K.M."/>
            <person name="Park H.-S."/>
            <person name="Perrone G."/>
            <person name="Piumi F."/>
            <person name="Punt P.J."/>
            <person name="Ram A.F."/>
            <person name="Ramon A."/>
            <person name="Rauscher S."/>
            <person name="Record E."/>
            <person name="Riano-Pachon D.M."/>
            <person name="Robert V."/>
            <person name="Roehrig J."/>
            <person name="Ruller R."/>
            <person name="Salamov A."/>
            <person name="Salih N.S."/>
            <person name="Samson R.A."/>
            <person name="Sandor E."/>
            <person name="Sanguinetti M."/>
            <person name="Schuetze T."/>
            <person name="Sepcic K."/>
            <person name="Shelest E."/>
            <person name="Sherlock G."/>
            <person name="Sophianopoulou V."/>
            <person name="Squina F.M."/>
            <person name="Sun H."/>
            <person name="Susca A."/>
            <person name="Todd R.B."/>
            <person name="Tsang A."/>
            <person name="Unkles S.E."/>
            <person name="van de Wiele N."/>
            <person name="van Rossen-Uffink D."/>
            <person name="Oliveira J.V."/>
            <person name="Vesth T.C."/>
            <person name="Visser J."/>
            <person name="Yu J.-H."/>
            <person name="Zhou M."/>
            <person name="Andersen M.R."/>
            <person name="Archer D.B."/>
            <person name="Baker S.E."/>
            <person name="Benoit I."/>
            <person name="Brakhage A.A."/>
            <person name="Braus G.H."/>
            <person name="Fischer R."/>
            <person name="Frisvad J.C."/>
            <person name="Goldman G.H."/>
            <person name="Houbraken J."/>
            <person name="Oakley B."/>
            <person name="Pocsi I."/>
            <person name="Scazzocchio C."/>
            <person name="Seiboth B."/>
            <person name="vanKuyk P.A."/>
            <person name="Wortman J."/>
            <person name="Dyer P.S."/>
            <person name="Grigoriev I.V."/>
        </authorList>
    </citation>
    <scope>NUCLEOTIDE SEQUENCE [LARGE SCALE GENOMIC DNA]</scope>
    <source>
        <strain evidence="3">CBS 506.65</strain>
    </source>
</reference>
<gene>
    <name evidence="2" type="ORF">ASPZODRAFT_131132</name>
</gene>
<dbReference type="GeneID" id="34609142"/>